<feature type="transmembrane region" description="Helical" evidence="11">
    <location>
        <begin position="55"/>
        <end position="75"/>
    </location>
</feature>
<evidence type="ECO:0000256" key="8">
    <source>
        <dbReference type="ARBA" id="ARBA00022692"/>
    </source>
</evidence>
<feature type="transmembrane region" description="Helical" evidence="11">
    <location>
        <begin position="190"/>
        <end position="207"/>
    </location>
</feature>
<proteinExistence type="inferred from homology"/>
<evidence type="ECO:0000256" key="4">
    <source>
        <dbReference type="ARBA" id="ARBA00012151"/>
    </source>
</evidence>
<feature type="transmembrane region" description="Helical" evidence="11">
    <location>
        <begin position="227"/>
        <end position="248"/>
    </location>
</feature>
<dbReference type="GO" id="GO:0004671">
    <property type="term" value="F:protein C-terminal S-isoprenylcysteine carboxyl O-methyltransferase activity"/>
    <property type="evidence" value="ECO:0007669"/>
    <property type="project" value="UniProtKB-EC"/>
</dbReference>
<dbReference type="EMBL" id="MU864356">
    <property type="protein sequence ID" value="KAK4192014.1"/>
    <property type="molecule type" value="Genomic_DNA"/>
</dbReference>
<evidence type="ECO:0000256" key="10">
    <source>
        <dbReference type="ARBA" id="ARBA00023136"/>
    </source>
</evidence>
<accession>A0AAN6X1C0</accession>
<comment type="caution">
    <text evidence="12">The sequence shown here is derived from an EMBL/GenBank/DDBJ whole genome shotgun (WGS) entry which is preliminary data.</text>
</comment>
<feature type="transmembrane region" description="Helical" evidence="11">
    <location>
        <begin position="319"/>
        <end position="344"/>
    </location>
</feature>
<protein>
    <recommendedName>
        <fullName evidence="4 11">Protein-S-isoprenylcysteine O-methyltransferase</fullName>
        <ecNumber evidence="4 11">2.1.1.100</ecNumber>
    </recommendedName>
</protein>
<keyword evidence="6" id="KW-0808">Transferase</keyword>
<dbReference type="PANTHER" id="PTHR12714">
    <property type="entry name" value="PROTEIN-S ISOPRENYLCYSTEINE O-METHYLTRANSFERASE"/>
    <property type="match status" value="1"/>
</dbReference>
<evidence type="ECO:0000256" key="11">
    <source>
        <dbReference type="RuleBase" id="RU362022"/>
    </source>
</evidence>
<dbReference type="PROSITE" id="PS51564">
    <property type="entry name" value="SAM_ICMT"/>
    <property type="match status" value="1"/>
</dbReference>
<feature type="transmembrane region" description="Helical" evidence="11">
    <location>
        <begin position="87"/>
        <end position="115"/>
    </location>
</feature>
<dbReference type="Pfam" id="PF04140">
    <property type="entry name" value="ICMT"/>
    <property type="match status" value="1"/>
</dbReference>
<gene>
    <name evidence="12" type="ORF">QBC35DRAFT_374387</name>
</gene>
<keyword evidence="5 11" id="KW-0489">Methyltransferase</keyword>
<keyword evidence="8 11" id="KW-0812">Transmembrane</keyword>
<comment type="catalytic activity">
    <reaction evidence="11">
        <text>[protein]-C-terminal S-[(2E,6E)-farnesyl]-L-cysteine + S-adenosyl-L-methionine = [protein]-C-terminal S-[(2E,6E)-farnesyl]-L-cysteine methyl ester + S-adenosyl-L-homocysteine</text>
        <dbReference type="Rhea" id="RHEA:21672"/>
        <dbReference type="Rhea" id="RHEA-COMP:12125"/>
        <dbReference type="Rhea" id="RHEA-COMP:12126"/>
        <dbReference type="ChEBI" id="CHEBI:57856"/>
        <dbReference type="ChEBI" id="CHEBI:59789"/>
        <dbReference type="ChEBI" id="CHEBI:90510"/>
        <dbReference type="ChEBI" id="CHEBI:90511"/>
        <dbReference type="EC" id="2.1.1.100"/>
    </reaction>
</comment>
<dbReference type="InterPro" id="IPR025770">
    <property type="entry name" value="PPMT_MeTrfase"/>
</dbReference>
<reference evidence="12" key="2">
    <citation type="submission" date="2023-05" db="EMBL/GenBank/DDBJ databases">
        <authorList>
            <consortium name="Lawrence Berkeley National Laboratory"/>
            <person name="Steindorff A."/>
            <person name="Hensen N."/>
            <person name="Bonometti L."/>
            <person name="Westerberg I."/>
            <person name="Brannstrom I.O."/>
            <person name="Guillou S."/>
            <person name="Cros-Aarteil S."/>
            <person name="Calhoun S."/>
            <person name="Haridas S."/>
            <person name="Kuo A."/>
            <person name="Mondo S."/>
            <person name="Pangilinan J."/>
            <person name="Riley R."/>
            <person name="Labutti K."/>
            <person name="Andreopoulos B."/>
            <person name="Lipzen A."/>
            <person name="Chen C."/>
            <person name="Yanf M."/>
            <person name="Daum C."/>
            <person name="Ng V."/>
            <person name="Clum A."/>
            <person name="Ohm R."/>
            <person name="Martin F."/>
            <person name="Silar P."/>
            <person name="Natvig D."/>
            <person name="Lalanne C."/>
            <person name="Gautier V."/>
            <person name="Ament-Velasquez S.L."/>
            <person name="Kruys A."/>
            <person name="Hutchinson M.I."/>
            <person name="Powell A.J."/>
            <person name="Barry K."/>
            <person name="Miller A.N."/>
            <person name="Grigoriev I.V."/>
            <person name="Debuchy R."/>
            <person name="Gladieux P."/>
            <person name="Thoren M.H."/>
            <person name="Johannesson H."/>
        </authorList>
    </citation>
    <scope>NUCLEOTIDE SEQUENCE</scope>
    <source>
        <strain evidence="12">PSN309</strain>
    </source>
</reference>
<evidence type="ECO:0000256" key="2">
    <source>
        <dbReference type="ARBA" id="ARBA00006325"/>
    </source>
</evidence>
<feature type="transmembrane region" description="Helical" evidence="11">
    <location>
        <begin position="158"/>
        <end position="183"/>
    </location>
</feature>
<comment type="similarity">
    <text evidence="2">Belongs to the TMEM170 family.</text>
</comment>
<evidence type="ECO:0000256" key="3">
    <source>
        <dbReference type="ARBA" id="ARBA00009140"/>
    </source>
</evidence>
<dbReference type="InterPro" id="IPR007269">
    <property type="entry name" value="ICMT_MeTrfase"/>
</dbReference>
<evidence type="ECO:0000256" key="9">
    <source>
        <dbReference type="ARBA" id="ARBA00022989"/>
    </source>
</evidence>
<dbReference type="AlphaFoldDB" id="A0AAN6X1C0"/>
<evidence type="ECO:0000313" key="13">
    <source>
        <dbReference type="Proteomes" id="UP001302126"/>
    </source>
</evidence>
<dbReference type="InterPro" id="IPR019334">
    <property type="entry name" value="TMEM170A/B/YPR153W-like"/>
</dbReference>
<evidence type="ECO:0000256" key="7">
    <source>
        <dbReference type="ARBA" id="ARBA00022691"/>
    </source>
</evidence>
<name>A0AAN6X1C0_9PEZI</name>
<evidence type="ECO:0000256" key="6">
    <source>
        <dbReference type="ARBA" id="ARBA00022679"/>
    </source>
</evidence>
<dbReference type="Gene3D" id="1.20.120.1630">
    <property type="match status" value="1"/>
</dbReference>
<sequence length="381" mass="42858">MGVDVRCRYRRDDPPQQSQPPEAVYTQPPFPSLFWPPQESKVSLRELDDIWKFTLYWTLILYGLFHLGAVGVAVLMQVGKRRSNWKYIWVVPLIYAFIAGFEALMAGSVVGLMLVSLASNPSDILGADTLPLGIRHATNNNSPDRVYFPHQPKSLAGIATRSFCLGIAFTIGVSATLTTLFYTSSPLWRLPFFLASLSLFHFLEFWTTAAYNTRAAEVGSFLLTSNWPGYAIAHSFATLECLVTHVFWPNAQWAPFHLGPLICLAGLALTVIGQTVRTVAMVQAGPSFNHLVQHQRSAGHVLVTTGIYARFRHPSYFGFFWWALGTQLVMGNPISFVGYTAVLWKFFSGRIKVEEEALVRFFDEEYVDYRRKVGTKIPFVP</sequence>
<dbReference type="GO" id="GO:0032259">
    <property type="term" value="P:methylation"/>
    <property type="evidence" value="ECO:0007669"/>
    <property type="project" value="UniProtKB-KW"/>
</dbReference>
<evidence type="ECO:0000256" key="5">
    <source>
        <dbReference type="ARBA" id="ARBA00022603"/>
    </source>
</evidence>
<dbReference type="Proteomes" id="UP001302126">
    <property type="component" value="Unassembled WGS sequence"/>
</dbReference>
<evidence type="ECO:0000313" key="12">
    <source>
        <dbReference type="EMBL" id="KAK4192014.1"/>
    </source>
</evidence>
<keyword evidence="11" id="KW-0256">Endoplasmic reticulum</keyword>
<organism evidence="12 13">
    <name type="scientific">Podospora australis</name>
    <dbReference type="NCBI Taxonomy" id="1536484"/>
    <lineage>
        <taxon>Eukaryota</taxon>
        <taxon>Fungi</taxon>
        <taxon>Dikarya</taxon>
        <taxon>Ascomycota</taxon>
        <taxon>Pezizomycotina</taxon>
        <taxon>Sordariomycetes</taxon>
        <taxon>Sordariomycetidae</taxon>
        <taxon>Sordariales</taxon>
        <taxon>Podosporaceae</taxon>
        <taxon>Podospora</taxon>
    </lineage>
</organism>
<dbReference type="Pfam" id="PF10190">
    <property type="entry name" value="Tmemb_170"/>
    <property type="match status" value="1"/>
</dbReference>
<comment type="similarity">
    <text evidence="3 11">Belongs to the class VI-like SAM-binding methyltransferase superfamily. Isoprenylcysteine carboxyl methyltransferase family.</text>
</comment>
<keyword evidence="13" id="KW-1185">Reference proteome</keyword>
<keyword evidence="7 11" id="KW-0949">S-adenosyl-L-methionine</keyword>
<keyword evidence="10 11" id="KW-0472">Membrane</keyword>
<evidence type="ECO:0000256" key="1">
    <source>
        <dbReference type="ARBA" id="ARBA00004141"/>
    </source>
</evidence>
<dbReference type="EC" id="2.1.1.100" evidence="4 11"/>
<keyword evidence="9 11" id="KW-1133">Transmembrane helix</keyword>
<dbReference type="PANTHER" id="PTHR12714:SF9">
    <property type="entry name" value="PROTEIN-S-ISOPRENYLCYSTEINE O-METHYLTRANSFERASE"/>
    <property type="match status" value="1"/>
</dbReference>
<dbReference type="GO" id="GO:0005789">
    <property type="term" value="C:endoplasmic reticulum membrane"/>
    <property type="evidence" value="ECO:0007669"/>
    <property type="project" value="UniProtKB-SubCell"/>
</dbReference>
<feature type="transmembrane region" description="Helical" evidence="11">
    <location>
        <begin position="255"/>
        <end position="276"/>
    </location>
</feature>
<reference evidence="12" key="1">
    <citation type="journal article" date="2023" name="Mol. Phylogenet. Evol.">
        <title>Genome-scale phylogeny and comparative genomics of the fungal order Sordariales.</title>
        <authorList>
            <person name="Hensen N."/>
            <person name="Bonometti L."/>
            <person name="Westerberg I."/>
            <person name="Brannstrom I.O."/>
            <person name="Guillou S."/>
            <person name="Cros-Aarteil S."/>
            <person name="Calhoun S."/>
            <person name="Haridas S."/>
            <person name="Kuo A."/>
            <person name="Mondo S."/>
            <person name="Pangilinan J."/>
            <person name="Riley R."/>
            <person name="LaButti K."/>
            <person name="Andreopoulos B."/>
            <person name="Lipzen A."/>
            <person name="Chen C."/>
            <person name="Yan M."/>
            <person name="Daum C."/>
            <person name="Ng V."/>
            <person name="Clum A."/>
            <person name="Steindorff A."/>
            <person name="Ohm R.A."/>
            <person name="Martin F."/>
            <person name="Silar P."/>
            <person name="Natvig D.O."/>
            <person name="Lalanne C."/>
            <person name="Gautier V."/>
            <person name="Ament-Velasquez S.L."/>
            <person name="Kruys A."/>
            <person name="Hutchinson M.I."/>
            <person name="Powell A.J."/>
            <person name="Barry K."/>
            <person name="Miller A.N."/>
            <person name="Grigoriev I.V."/>
            <person name="Debuchy R."/>
            <person name="Gladieux P."/>
            <person name="Hiltunen Thoren M."/>
            <person name="Johannesson H."/>
        </authorList>
    </citation>
    <scope>NUCLEOTIDE SEQUENCE</scope>
    <source>
        <strain evidence="12">PSN309</strain>
    </source>
</reference>
<comment type="subcellular location">
    <subcellularLocation>
        <location evidence="11">Endoplasmic reticulum membrane</location>
        <topology evidence="11">Multi-pass membrane protein</topology>
    </subcellularLocation>
    <subcellularLocation>
        <location evidence="1">Membrane</location>
        <topology evidence="1">Multi-pass membrane protein</topology>
    </subcellularLocation>
</comment>